<reference evidence="7" key="2">
    <citation type="submission" date="2023-04" db="EMBL/GenBank/DDBJ databases">
        <authorList>
            <person name="Bruccoleri R.E."/>
            <person name="Oakeley E.J."/>
            <person name="Faust A.-M."/>
            <person name="Dessus-Babus S."/>
            <person name="Altorfer M."/>
            <person name="Burckhardt D."/>
            <person name="Oertli M."/>
            <person name="Naumann U."/>
            <person name="Petersen F."/>
            <person name="Wong J."/>
        </authorList>
    </citation>
    <scope>NUCLEOTIDE SEQUENCE</scope>
    <source>
        <strain evidence="7">GSM-AAB239-AS_SAM_17_03QT</strain>
        <tissue evidence="7">Leaf</tissue>
    </source>
</reference>
<dbReference type="Proteomes" id="UP001140949">
    <property type="component" value="Unassembled WGS sequence"/>
</dbReference>
<accession>A0AAX6FI34</accession>
<dbReference type="GO" id="GO:0005736">
    <property type="term" value="C:RNA polymerase I complex"/>
    <property type="evidence" value="ECO:0007669"/>
    <property type="project" value="TreeGrafter"/>
</dbReference>
<evidence type="ECO:0000313" key="8">
    <source>
        <dbReference type="Proteomes" id="UP001140949"/>
    </source>
</evidence>
<sequence>MEGLEVANADLIVYIHPSKANKLRQAILRQLSSLLFTYDEIFNGVVLAYEVTIQSRTAKILPGLVPHFGVKVKTTFLIFSPRPNMLLEGKVVKLGKESINVVVLGFSSVAIMLEDIREELKYSIKDGQGVFSSRSHKGHTIKVGSMIRFSVKSLDEEILHVSGSLVPSHTGCIRWLLKHGVEAPPDQSPKSKRKHRHGEKAPSDPFARLGKKPKHGLEDGQLVDSHMKRHIEKKIKEQVEDHLSGLSQTVGKLLSQSRPRKSQKRTGGE</sequence>
<feature type="region of interest" description="Disordered" evidence="6">
    <location>
        <begin position="244"/>
        <end position="269"/>
    </location>
</feature>
<comment type="function">
    <text evidence="5">DNA-dependent RNA polymerase which catalyzes the transcription of DNA into RNA using the four ribonucleoside triphosphates as substrates.</text>
</comment>
<dbReference type="FunFam" id="3.30.1490.120:FF:000006">
    <property type="entry name" value="DNA-directed RNA polymerase"/>
    <property type="match status" value="1"/>
</dbReference>
<evidence type="ECO:0000256" key="5">
    <source>
        <dbReference type="RuleBase" id="RU369086"/>
    </source>
</evidence>
<comment type="caution">
    <text evidence="7">The sequence shown here is derived from an EMBL/GenBank/DDBJ whole genome shotgun (WGS) entry which is preliminary data.</text>
</comment>
<keyword evidence="8" id="KW-1185">Reference proteome</keyword>
<evidence type="ECO:0000256" key="1">
    <source>
        <dbReference type="ARBA" id="ARBA00004123"/>
    </source>
</evidence>
<evidence type="ECO:0000256" key="2">
    <source>
        <dbReference type="ARBA" id="ARBA00022478"/>
    </source>
</evidence>
<dbReference type="AlphaFoldDB" id="A0AAX6FI34"/>
<dbReference type="Gene3D" id="2.40.50.1060">
    <property type="match status" value="1"/>
</dbReference>
<dbReference type="InterPro" id="IPR045113">
    <property type="entry name" value="Rpb7-like"/>
</dbReference>
<feature type="compositionally biased region" description="Polar residues" evidence="6">
    <location>
        <begin position="245"/>
        <end position="257"/>
    </location>
</feature>
<evidence type="ECO:0000313" key="7">
    <source>
        <dbReference type="EMBL" id="KAJ6816009.1"/>
    </source>
</evidence>
<dbReference type="PANTHER" id="PTHR12709:SF5">
    <property type="entry name" value="DNA-DIRECTED RNA POLYMERASE I SUBUNIT RPA43"/>
    <property type="match status" value="1"/>
</dbReference>
<feature type="region of interest" description="Disordered" evidence="6">
    <location>
        <begin position="183"/>
        <end position="231"/>
    </location>
</feature>
<dbReference type="PANTHER" id="PTHR12709">
    <property type="entry name" value="DNA-DIRECTED RNA POLYMERASE II, III"/>
    <property type="match status" value="1"/>
</dbReference>
<keyword evidence="2 5" id="KW-0240">DNA-directed RNA polymerase</keyword>
<evidence type="ECO:0000256" key="3">
    <source>
        <dbReference type="ARBA" id="ARBA00023163"/>
    </source>
</evidence>
<name>A0AAX6FI34_IRIPA</name>
<dbReference type="Gene3D" id="3.30.1490.120">
    <property type="entry name" value="RNA polymerase Rpb7-like, N-terminal domain"/>
    <property type="match status" value="1"/>
</dbReference>
<keyword evidence="4 5" id="KW-0539">Nucleus</keyword>
<keyword evidence="3 5" id="KW-0804">Transcription</keyword>
<evidence type="ECO:0000256" key="4">
    <source>
        <dbReference type="ARBA" id="ARBA00023242"/>
    </source>
</evidence>
<organism evidence="7 8">
    <name type="scientific">Iris pallida</name>
    <name type="common">Sweet iris</name>
    <dbReference type="NCBI Taxonomy" id="29817"/>
    <lineage>
        <taxon>Eukaryota</taxon>
        <taxon>Viridiplantae</taxon>
        <taxon>Streptophyta</taxon>
        <taxon>Embryophyta</taxon>
        <taxon>Tracheophyta</taxon>
        <taxon>Spermatophyta</taxon>
        <taxon>Magnoliopsida</taxon>
        <taxon>Liliopsida</taxon>
        <taxon>Asparagales</taxon>
        <taxon>Iridaceae</taxon>
        <taxon>Iridoideae</taxon>
        <taxon>Irideae</taxon>
        <taxon>Iris</taxon>
    </lineage>
</organism>
<dbReference type="GO" id="GO:0006362">
    <property type="term" value="P:transcription elongation by RNA polymerase I"/>
    <property type="evidence" value="ECO:0007669"/>
    <property type="project" value="TreeGrafter"/>
</dbReference>
<comment type="subcellular location">
    <subcellularLocation>
        <location evidence="1 5">Nucleus</location>
    </subcellularLocation>
</comment>
<dbReference type="EMBL" id="JANAVB010028398">
    <property type="protein sequence ID" value="KAJ6816009.1"/>
    <property type="molecule type" value="Genomic_DNA"/>
</dbReference>
<gene>
    <name evidence="7" type="ORF">M6B38_419215</name>
</gene>
<protein>
    <recommendedName>
        <fullName evidence="5">DNA-directed RNA polymerase subunit</fullName>
    </recommendedName>
</protein>
<dbReference type="GO" id="GO:0006352">
    <property type="term" value="P:DNA-templated transcription initiation"/>
    <property type="evidence" value="ECO:0007669"/>
    <property type="project" value="UniProtKB-UniRule"/>
</dbReference>
<dbReference type="InterPro" id="IPR036898">
    <property type="entry name" value="RNA_pol_Rpb7-like_N_sf"/>
</dbReference>
<reference evidence="7" key="1">
    <citation type="journal article" date="2023" name="GigaByte">
        <title>Genome assembly of the bearded iris, Iris pallida Lam.</title>
        <authorList>
            <person name="Bruccoleri R.E."/>
            <person name="Oakeley E.J."/>
            <person name="Faust A.M.E."/>
            <person name="Altorfer M."/>
            <person name="Dessus-Babus S."/>
            <person name="Burckhardt D."/>
            <person name="Oertli M."/>
            <person name="Naumann U."/>
            <person name="Petersen F."/>
            <person name="Wong J."/>
        </authorList>
    </citation>
    <scope>NUCLEOTIDE SEQUENCE</scope>
    <source>
        <strain evidence="7">GSM-AAB239-AS_SAM_17_03QT</strain>
    </source>
</reference>
<evidence type="ECO:0000256" key="6">
    <source>
        <dbReference type="SAM" id="MobiDB-lite"/>
    </source>
</evidence>
<feature type="compositionally biased region" description="Basic residues" evidence="6">
    <location>
        <begin position="258"/>
        <end position="269"/>
    </location>
</feature>
<proteinExistence type="predicted"/>